<feature type="region of interest" description="Disordered" evidence="9">
    <location>
        <begin position="690"/>
        <end position="716"/>
    </location>
</feature>
<evidence type="ECO:0000259" key="11">
    <source>
        <dbReference type="PROSITE" id="PS50089"/>
    </source>
</evidence>
<name>A0A2X0N1N1_9BASI</name>
<feature type="compositionally biased region" description="Polar residues" evidence="9">
    <location>
        <begin position="581"/>
        <end position="592"/>
    </location>
</feature>
<dbReference type="EMBL" id="FQNC01000045">
    <property type="protein sequence ID" value="SGY61910.1"/>
    <property type="molecule type" value="Genomic_DNA"/>
</dbReference>
<accession>A0A2X0N1N1</accession>
<proteinExistence type="predicted"/>
<evidence type="ECO:0000256" key="1">
    <source>
        <dbReference type="ARBA" id="ARBA00004370"/>
    </source>
</evidence>
<feature type="compositionally biased region" description="Low complexity" evidence="9">
    <location>
        <begin position="268"/>
        <end position="280"/>
    </location>
</feature>
<feature type="domain" description="RING-type" evidence="11">
    <location>
        <begin position="610"/>
        <end position="654"/>
    </location>
</feature>
<dbReference type="PANTHER" id="PTHR46539:SF1">
    <property type="entry name" value="E3 UBIQUITIN-PROTEIN LIGASE ATL42"/>
    <property type="match status" value="1"/>
</dbReference>
<dbReference type="GO" id="GO:0008270">
    <property type="term" value="F:zinc ion binding"/>
    <property type="evidence" value="ECO:0007669"/>
    <property type="project" value="UniProtKB-KW"/>
</dbReference>
<feature type="region of interest" description="Disordered" evidence="9">
    <location>
        <begin position="732"/>
        <end position="758"/>
    </location>
</feature>
<dbReference type="PROSITE" id="PS50089">
    <property type="entry name" value="ZF_RING_2"/>
    <property type="match status" value="1"/>
</dbReference>
<keyword evidence="7 10" id="KW-0472">Membrane</keyword>
<dbReference type="GO" id="GO:0016020">
    <property type="term" value="C:membrane"/>
    <property type="evidence" value="ECO:0007669"/>
    <property type="project" value="UniProtKB-SubCell"/>
</dbReference>
<keyword evidence="5" id="KW-0862">Zinc</keyword>
<evidence type="ECO:0000256" key="9">
    <source>
        <dbReference type="SAM" id="MobiDB-lite"/>
    </source>
</evidence>
<feature type="compositionally biased region" description="Polar residues" evidence="9">
    <location>
        <begin position="241"/>
        <end position="262"/>
    </location>
</feature>
<keyword evidence="4 8" id="KW-0863">Zinc-finger</keyword>
<keyword evidence="13" id="KW-1185">Reference proteome</keyword>
<dbReference type="InterPro" id="IPR001841">
    <property type="entry name" value="Znf_RING"/>
</dbReference>
<comment type="subcellular location">
    <subcellularLocation>
        <location evidence="1">Membrane</location>
    </subcellularLocation>
</comment>
<evidence type="ECO:0000256" key="4">
    <source>
        <dbReference type="ARBA" id="ARBA00022771"/>
    </source>
</evidence>
<dbReference type="Gene3D" id="3.30.40.10">
    <property type="entry name" value="Zinc/RING finger domain, C3HC4 (zinc finger)"/>
    <property type="match status" value="1"/>
</dbReference>
<dbReference type="STRING" id="796604.A0A2X0N1N1"/>
<sequence>MFPPRNRAQPFLATASSTSGWLVSGLRWVLVLALHNAVSVHAFIPAQPVNDTSSFNQSQDLITVAFYNGVYQAPISRQLTAEAFDDQGNYTDIPTIVSWTRFSKGVLVHFDEADRNQGPSNVPWIAMINCDTNGTSYSLEDDIFTLTRDQGAQAALLYSLHSQGCLMNQEYIQNFSKVLDVYATTTVSASRIIENQFFNPGISTSAYNFNASLLNTSVTTIDSLLNSASLYVTGNVPTNASLSTSDTVESDNSTEATKTYSIDPTDFTDATNSTSSATPSATRVSNVESEIFQTANYTGATTQQLQAERRQRMHVLKRATATRTSSIATSTGAPNYLAAVMAASNNTVGGTSIAQPSATVTPAASKGDRTGTSLAMIILYATTGIVTFMFFVVILSGAIRAIRHPERYGPRATMYDDDQDDGGGGYAQTRTQGLTRAILDTFPVVKFGRGQHTRVETETRGEPQNDGSSTSPHKAVEMEAVRSAQRGEEPILSPPIHLAGTTRLTPAEIETLPLSGRISTSSDSRQTLTHRPSNASDMSFVCAMSSPEPAPLAAVHTSIPTSPTSTSPTSPTSPTPPISPVNSNALSSTSGRAALPMSTNLGDVDDNMTCPVCLCEFDEGDDLRLLPCDGRHRFHCECIDPWLLNVSSHCPLCRLDLNGAIRAKNEQSRTEEETEMDEEEVVRANLRAMLPARHRSESTANPSLGTSGGSNPAGGGSSILTANKFFRYVAKKRQQGGGTGEAQVSPISPSNVERIAPL</sequence>
<evidence type="ECO:0000256" key="2">
    <source>
        <dbReference type="ARBA" id="ARBA00022692"/>
    </source>
</evidence>
<feature type="compositionally biased region" description="Basic and acidic residues" evidence="9">
    <location>
        <begin position="453"/>
        <end position="463"/>
    </location>
</feature>
<feature type="transmembrane region" description="Helical" evidence="10">
    <location>
        <begin position="374"/>
        <end position="399"/>
    </location>
</feature>
<dbReference type="CDD" id="cd16454">
    <property type="entry name" value="RING-H2_PA-TM-RING"/>
    <property type="match status" value="1"/>
</dbReference>
<dbReference type="Pfam" id="PF13639">
    <property type="entry name" value="zf-RING_2"/>
    <property type="match status" value="1"/>
</dbReference>
<evidence type="ECO:0000313" key="12">
    <source>
        <dbReference type="EMBL" id="SGY61910.1"/>
    </source>
</evidence>
<feature type="region of interest" description="Disordered" evidence="9">
    <location>
        <begin position="552"/>
        <end position="592"/>
    </location>
</feature>
<dbReference type="InterPro" id="IPR013083">
    <property type="entry name" value="Znf_RING/FYVE/PHD"/>
</dbReference>
<keyword evidence="2 10" id="KW-0812">Transmembrane</keyword>
<evidence type="ECO:0000256" key="5">
    <source>
        <dbReference type="ARBA" id="ARBA00022833"/>
    </source>
</evidence>
<evidence type="ECO:0000256" key="10">
    <source>
        <dbReference type="SAM" id="Phobius"/>
    </source>
</evidence>
<dbReference type="Proteomes" id="UP000249464">
    <property type="component" value="Unassembled WGS sequence"/>
</dbReference>
<evidence type="ECO:0000256" key="8">
    <source>
        <dbReference type="PROSITE-ProRule" id="PRU00175"/>
    </source>
</evidence>
<evidence type="ECO:0000256" key="3">
    <source>
        <dbReference type="ARBA" id="ARBA00022723"/>
    </source>
</evidence>
<evidence type="ECO:0000256" key="7">
    <source>
        <dbReference type="ARBA" id="ARBA00023136"/>
    </source>
</evidence>
<dbReference type="AlphaFoldDB" id="A0A2X0N1N1"/>
<keyword evidence="6 10" id="KW-1133">Transmembrane helix</keyword>
<dbReference type="SUPFAM" id="SSF57850">
    <property type="entry name" value="RING/U-box"/>
    <property type="match status" value="1"/>
</dbReference>
<gene>
    <name evidence="12" type="primary">BQ5605_C007g04621</name>
    <name evidence="12" type="ORF">BQ5605_C007G04621</name>
</gene>
<dbReference type="PANTHER" id="PTHR46539">
    <property type="entry name" value="E3 UBIQUITIN-PROTEIN LIGASE ATL42"/>
    <property type="match status" value="1"/>
</dbReference>
<evidence type="ECO:0000313" key="13">
    <source>
        <dbReference type="Proteomes" id="UP000249464"/>
    </source>
</evidence>
<organism evidence="12 13">
    <name type="scientific">Microbotryum silenes-dioicae</name>
    <dbReference type="NCBI Taxonomy" id="796604"/>
    <lineage>
        <taxon>Eukaryota</taxon>
        <taxon>Fungi</taxon>
        <taxon>Dikarya</taxon>
        <taxon>Basidiomycota</taxon>
        <taxon>Pucciniomycotina</taxon>
        <taxon>Microbotryomycetes</taxon>
        <taxon>Microbotryales</taxon>
        <taxon>Microbotryaceae</taxon>
        <taxon>Microbotryum</taxon>
    </lineage>
</organism>
<feature type="region of interest" description="Disordered" evidence="9">
    <location>
        <begin position="241"/>
        <end position="280"/>
    </location>
</feature>
<feature type="region of interest" description="Disordered" evidence="9">
    <location>
        <begin position="452"/>
        <end position="474"/>
    </location>
</feature>
<feature type="compositionally biased region" description="Low complexity" evidence="9">
    <location>
        <begin position="557"/>
        <end position="570"/>
    </location>
</feature>
<protein>
    <submittedName>
        <fullName evidence="12">BQ5605_C007g04621 protein</fullName>
    </submittedName>
</protein>
<reference evidence="12 13" key="1">
    <citation type="submission" date="2016-11" db="EMBL/GenBank/DDBJ databases">
        <authorList>
            <person name="Jaros S."/>
            <person name="Januszkiewicz K."/>
            <person name="Wedrychowicz H."/>
        </authorList>
    </citation>
    <scope>NUCLEOTIDE SEQUENCE [LARGE SCALE GENOMIC DNA]</scope>
</reference>
<keyword evidence="3" id="KW-0479">Metal-binding</keyword>
<feature type="compositionally biased region" description="Gly residues" evidence="9">
    <location>
        <begin position="706"/>
        <end position="716"/>
    </location>
</feature>
<evidence type="ECO:0000256" key="6">
    <source>
        <dbReference type="ARBA" id="ARBA00022989"/>
    </source>
</evidence>